<dbReference type="EMBL" id="CP063373">
    <property type="protein sequence ID" value="QOV37571.1"/>
    <property type="molecule type" value="Genomic_DNA"/>
</dbReference>
<dbReference type="AlphaFoldDB" id="A0A7M2SQP6"/>
<sequence>MTTRIEAAWEKSTTAENYERHLVPVLFEPWARTLVDLVGPRPGERVLDLACGTGVVARKAAAAVGPTGRVTGVDLNEDMLTLARRHTPSGGAPITWKQADALDTGLPGDAFDIAFCQQGLQFFPDRLLALRELRRVMAPGGRVALSVWCDDRSPGFHPFESAFEETLTTPGPAVRFLHAIFDLADPAELHRLLTEAGFTDVRVTRVTRTVRCTSAHAWVEAFLDAAPLPSIPGPERDTVASKVTGRLTPCVANGLAFPVAANVALAERRGS</sequence>
<protein>
    <submittedName>
        <fullName evidence="4">Class I SAM-dependent methyltransferase</fullName>
    </submittedName>
</protein>
<dbReference type="GO" id="GO:0008168">
    <property type="term" value="F:methyltransferase activity"/>
    <property type="evidence" value="ECO:0007669"/>
    <property type="project" value="UniProtKB-KW"/>
</dbReference>
<dbReference type="InterPro" id="IPR004033">
    <property type="entry name" value="UbiE/COQ5_MeTrFase"/>
</dbReference>
<keyword evidence="2 4" id="KW-0808">Transferase</keyword>
<dbReference type="InterPro" id="IPR029063">
    <property type="entry name" value="SAM-dependent_MTases_sf"/>
</dbReference>
<dbReference type="KEGG" id="sfeu:IM697_03830"/>
<dbReference type="GO" id="GO:0032259">
    <property type="term" value="P:methylation"/>
    <property type="evidence" value="ECO:0007669"/>
    <property type="project" value="UniProtKB-KW"/>
</dbReference>
<dbReference type="CDD" id="cd02440">
    <property type="entry name" value="AdoMet_MTases"/>
    <property type="match status" value="1"/>
</dbReference>
<dbReference type="PANTHER" id="PTHR43591">
    <property type="entry name" value="METHYLTRANSFERASE"/>
    <property type="match status" value="1"/>
</dbReference>
<keyword evidence="5" id="KW-1185">Reference proteome</keyword>
<dbReference type="Proteomes" id="UP000594205">
    <property type="component" value="Chromosome"/>
</dbReference>
<name>A0A7M2SQP6_9ACTN</name>
<dbReference type="PANTHER" id="PTHR43591:SF24">
    <property type="entry name" value="2-METHOXY-6-POLYPRENYL-1,4-BENZOQUINOL METHYLASE, MITOCHONDRIAL"/>
    <property type="match status" value="1"/>
</dbReference>
<dbReference type="RefSeq" id="WP_194044672.1">
    <property type="nucleotide sequence ID" value="NZ_CP063373.1"/>
</dbReference>
<accession>A0A7M2SQP6</accession>
<keyword evidence="1 4" id="KW-0489">Methyltransferase</keyword>
<proteinExistence type="predicted"/>
<dbReference type="PROSITE" id="PS51608">
    <property type="entry name" value="SAM_MT_UBIE"/>
    <property type="match status" value="1"/>
</dbReference>
<organism evidence="4 5">
    <name type="scientific">Streptomyces ferrugineus</name>
    <dbReference type="NCBI Taxonomy" id="1413221"/>
    <lineage>
        <taxon>Bacteria</taxon>
        <taxon>Bacillati</taxon>
        <taxon>Actinomycetota</taxon>
        <taxon>Actinomycetes</taxon>
        <taxon>Kitasatosporales</taxon>
        <taxon>Streptomycetaceae</taxon>
        <taxon>Streptomyces</taxon>
    </lineage>
</organism>
<evidence type="ECO:0000256" key="1">
    <source>
        <dbReference type="ARBA" id="ARBA00022603"/>
    </source>
</evidence>
<dbReference type="SUPFAM" id="SSF53335">
    <property type="entry name" value="S-adenosyl-L-methionine-dependent methyltransferases"/>
    <property type="match status" value="1"/>
</dbReference>
<dbReference type="Gene3D" id="3.40.50.150">
    <property type="entry name" value="Vaccinia Virus protein VP39"/>
    <property type="match status" value="1"/>
</dbReference>
<evidence type="ECO:0000256" key="2">
    <source>
        <dbReference type="ARBA" id="ARBA00022679"/>
    </source>
</evidence>
<evidence type="ECO:0000313" key="5">
    <source>
        <dbReference type="Proteomes" id="UP000594205"/>
    </source>
</evidence>
<evidence type="ECO:0000256" key="3">
    <source>
        <dbReference type="ARBA" id="ARBA00022691"/>
    </source>
</evidence>
<evidence type="ECO:0000313" key="4">
    <source>
        <dbReference type="EMBL" id="QOV37571.1"/>
    </source>
</evidence>
<gene>
    <name evidence="4" type="ORF">IM697_03830</name>
</gene>
<reference evidence="4 5" key="1">
    <citation type="submission" date="2020-10" db="EMBL/GenBank/DDBJ databases">
        <title>Streptomyces ferrugineus complate genome analysis.</title>
        <authorList>
            <person name="Anwar N."/>
        </authorList>
    </citation>
    <scope>NUCLEOTIDE SEQUENCE [LARGE SCALE GENOMIC DNA]</scope>
    <source>
        <strain evidence="4 5">CCTCC AA2014009</strain>
    </source>
</reference>
<dbReference type="Pfam" id="PF01209">
    <property type="entry name" value="Ubie_methyltran"/>
    <property type="match status" value="1"/>
</dbReference>
<keyword evidence="3" id="KW-0949">S-adenosyl-L-methionine</keyword>